<dbReference type="SUPFAM" id="SSF53448">
    <property type="entry name" value="Nucleotide-diphospho-sugar transferases"/>
    <property type="match status" value="1"/>
</dbReference>
<proteinExistence type="predicted"/>
<dbReference type="InterPro" id="IPR029044">
    <property type="entry name" value="Nucleotide-diphossugar_trans"/>
</dbReference>
<reference evidence="2" key="1">
    <citation type="journal article" date="2020" name="Nature">
        <title>Giant virus diversity and host interactions through global metagenomics.</title>
        <authorList>
            <person name="Schulz F."/>
            <person name="Roux S."/>
            <person name="Paez-Espino D."/>
            <person name="Jungbluth S."/>
            <person name="Walsh D.A."/>
            <person name="Denef V.J."/>
            <person name="McMahon K.D."/>
            <person name="Konstantinidis K.T."/>
            <person name="Eloe-Fadrosh E.A."/>
            <person name="Kyrpides N.C."/>
            <person name="Woyke T."/>
        </authorList>
    </citation>
    <scope>NUCLEOTIDE SEQUENCE</scope>
    <source>
        <strain evidence="2">GVMAG-S-3300013093-109</strain>
    </source>
</reference>
<dbReference type="InterPro" id="IPR052636">
    <property type="entry name" value="UDP-D-xylose:L-fucose_XylT"/>
</dbReference>
<evidence type="ECO:0000313" key="2">
    <source>
        <dbReference type="EMBL" id="QHU20708.1"/>
    </source>
</evidence>
<dbReference type="EMBL" id="MN740971">
    <property type="protein sequence ID" value="QHU20708.1"/>
    <property type="molecule type" value="Genomic_DNA"/>
</dbReference>
<evidence type="ECO:0000259" key="1">
    <source>
        <dbReference type="Pfam" id="PF03407"/>
    </source>
</evidence>
<name>A0A6C0KWJ5_9ZZZZ</name>
<dbReference type="Gene3D" id="3.90.550.10">
    <property type="entry name" value="Spore Coat Polysaccharide Biosynthesis Protein SpsA, Chain A"/>
    <property type="match status" value="1"/>
</dbReference>
<feature type="domain" description="Nucleotide-diphospho-sugar transferase" evidence="1">
    <location>
        <begin position="48"/>
        <end position="243"/>
    </location>
</feature>
<sequence length="262" mass="30662">MAFSFTPDDIRQCLIIDGSTVMTTVTNSGYLLYTLNMLKSLRSSGLDKKVFIISMDEKGACILRQKGYSAISVEKEDLKQFSPWNSKGYDQICYVKLQVIHYFISLGRNVLLMDGDIVFKQNPINEIRKWVENMEHDVWIQNDSEQNANHENMCTGYLFIRANMLMHSLYDCNSDQGRKKYEVCAFDNNDQTYFNKFVKPYCRMKALPLEQYPNGNVFYNHANQLKNTSILVHFNWVKGHLKMAKMKEHKLWLLTEEEEEVV</sequence>
<dbReference type="AlphaFoldDB" id="A0A6C0KWJ5"/>
<dbReference type="PANTHER" id="PTHR47032:SF1">
    <property type="entry name" value="UDP-D-XYLOSE:L-FUCOSE ALPHA-1,3-D-XYLOSYLTRANSFERASE-RELATED"/>
    <property type="match status" value="1"/>
</dbReference>
<accession>A0A6C0KWJ5</accession>
<protein>
    <recommendedName>
        <fullName evidence="1">Nucleotide-diphospho-sugar transferase domain-containing protein</fullName>
    </recommendedName>
</protein>
<dbReference type="InterPro" id="IPR005069">
    <property type="entry name" value="Nucl-diP-sugar_transferase"/>
</dbReference>
<dbReference type="GO" id="GO:0005794">
    <property type="term" value="C:Golgi apparatus"/>
    <property type="evidence" value="ECO:0007669"/>
    <property type="project" value="TreeGrafter"/>
</dbReference>
<organism evidence="2">
    <name type="scientific">viral metagenome</name>
    <dbReference type="NCBI Taxonomy" id="1070528"/>
    <lineage>
        <taxon>unclassified sequences</taxon>
        <taxon>metagenomes</taxon>
        <taxon>organismal metagenomes</taxon>
    </lineage>
</organism>
<dbReference type="PANTHER" id="PTHR47032">
    <property type="entry name" value="UDP-D-XYLOSE:L-FUCOSE ALPHA-1,3-D-XYLOSYLTRANSFERASE-RELATED"/>
    <property type="match status" value="1"/>
</dbReference>
<dbReference type="GO" id="GO:0016757">
    <property type="term" value="F:glycosyltransferase activity"/>
    <property type="evidence" value="ECO:0007669"/>
    <property type="project" value="TreeGrafter"/>
</dbReference>
<dbReference type="Pfam" id="PF03407">
    <property type="entry name" value="Nucleotid_trans"/>
    <property type="match status" value="1"/>
</dbReference>